<evidence type="ECO:0000256" key="9">
    <source>
        <dbReference type="PROSITE-ProRule" id="PRU00169"/>
    </source>
</evidence>
<keyword evidence="4" id="KW-0808">Transferase</keyword>
<evidence type="ECO:0000256" key="7">
    <source>
        <dbReference type="ARBA" id="ARBA00022840"/>
    </source>
</evidence>
<dbReference type="PANTHER" id="PTHR43395:SF1">
    <property type="entry name" value="CHEMOTAXIS PROTEIN CHEA"/>
    <property type="match status" value="1"/>
</dbReference>
<keyword evidence="3 9" id="KW-0597">Phosphoprotein</keyword>
<dbReference type="AlphaFoldDB" id="F4LNT0"/>
<dbReference type="InterPro" id="IPR004358">
    <property type="entry name" value="Sig_transdc_His_kin-like_C"/>
</dbReference>
<dbReference type="EMBL" id="CP002696">
    <property type="protein sequence ID" value="AEE16915.1"/>
    <property type="molecule type" value="Genomic_DNA"/>
</dbReference>
<dbReference type="SMART" id="SM00260">
    <property type="entry name" value="CheW"/>
    <property type="match status" value="1"/>
</dbReference>
<sequence length="696" mass="78780">MERVKANLMDTENFIQDYLVEAREYLDSLDDFCIRVGKNDRDEELLKELLRILHTFKGTSRIMGFSKVEQIIHGMETVFKNIQSNHVEIKKSEISLLLSVVSVVRKAVDSIEVSGVENIPCFDSAVENIRRASCGDDFSADFAPGKKTADGGDEDATVFHDSQTIKINVAQINDILQLFDKLIMRQIRLKNEISDVKSKCSAGDNLFREVDENMEVLEKQSFNIQERIIALRMLPFDMMLQPLKHSVAQEAAKLGKDVDFDIPCSEITIDKTILERLPKILVHLVRNAIDHGIEDAEDRESLGKPSKGYVRITVHQKSSRVVVTVSDDGRGIDFEKIRSTAKVRYPEREKEIEKMEKNDLIQFLFESGFSTRDTVSELSGRGVGMDVVRSEMDRLKGKISITSDRHKGTAIELVLPFSLATQDGLFIRQGKNTYLVLSHYVKEILTVPRSSFLMMQKGPVVNLHNELVPLYDFDAIIGNLSGTYALSDAEVPVIVIEYLNRKIAVMLDEVLYYKTVVIKPVPPLLKNVEGLQGVVFDENYRIIPVLNIPNCMERFRSLSIYSEKELEVKKTAKVRSVLIVDDSHTTRNIEKIILESEHYAVDTACDGIEALEKLKGRRFDLVVTDIKMPRMDGFVLLHNMRHTAEFSDIPVIVVSSVFESDTAAKVSKMGAQGYIVKSDFERENLIEKAKELLSHG</sequence>
<dbReference type="PANTHER" id="PTHR43395">
    <property type="entry name" value="SENSOR HISTIDINE KINASE CHEA"/>
    <property type="match status" value="1"/>
</dbReference>
<evidence type="ECO:0000313" key="14">
    <source>
        <dbReference type="EMBL" id="AEE16915.1"/>
    </source>
</evidence>
<dbReference type="PRINTS" id="PR00344">
    <property type="entry name" value="BCTRLSENSOR"/>
</dbReference>
<dbReference type="PROSITE" id="PS50109">
    <property type="entry name" value="HIS_KIN"/>
    <property type="match status" value="1"/>
</dbReference>
<dbReference type="SUPFAM" id="SSF47226">
    <property type="entry name" value="Histidine-containing phosphotransfer domain, HPT domain"/>
    <property type="match status" value="1"/>
</dbReference>
<dbReference type="GO" id="GO:0005524">
    <property type="term" value="F:ATP binding"/>
    <property type="evidence" value="ECO:0007669"/>
    <property type="project" value="UniProtKB-KW"/>
</dbReference>
<evidence type="ECO:0000256" key="1">
    <source>
        <dbReference type="ARBA" id="ARBA00000085"/>
    </source>
</evidence>
<evidence type="ECO:0000259" key="10">
    <source>
        <dbReference type="PROSITE" id="PS50109"/>
    </source>
</evidence>
<dbReference type="InterPro" id="IPR002545">
    <property type="entry name" value="CheW-lke_dom"/>
</dbReference>
<dbReference type="Proteomes" id="UP000006546">
    <property type="component" value="Chromosome"/>
</dbReference>
<dbReference type="EC" id="2.7.13.3" evidence="2"/>
<evidence type="ECO:0000256" key="8">
    <source>
        <dbReference type="PROSITE-ProRule" id="PRU00110"/>
    </source>
</evidence>
<accession>F4LNT0</accession>
<dbReference type="SMART" id="SM00387">
    <property type="entry name" value="HATPase_c"/>
    <property type="match status" value="1"/>
</dbReference>
<dbReference type="SUPFAM" id="SSF52172">
    <property type="entry name" value="CheY-like"/>
    <property type="match status" value="1"/>
</dbReference>
<dbReference type="InterPro" id="IPR001789">
    <property type="entry name" value="Sig_transdc_resp-reg_receiver"/>
</dbReference>
<feature type="modified residue" description="Phosphohistidine" evidence="8">
    <location>
        <position position="54"/>
    </location>
</feature>
<organism evidence="14 15">
    <name type="scientific">Treponema brennaborense (strain DSM 12168 / CIP 105900 / DD5/3)</name>
    <dbReference type="NCBI Taxonomy" id="906968"/>
    <lineage>
        <taxon>Bacteria</taxon>
        <taxon>Pseudomonadati</taxon>
        <taxon>Spirochaetota</taxon>
        <taxon>Spirochaetia</taxon>
        <taxon>Spirochaetales</taxon>
        <taxon>Treponemataceae</taxon>
        <taxon>Treponema</taxon>
    </lineage>
</organism>
<dbReference type="SUPFAM" id="SSF50341">
    <property type="entry name" value="CheW-like"/>
    <property type="match status" value="1"/>
</dbReference>
<dbReference type="Gene3D" id="2.30.30.40">
    <property type="entry name" value="SH3 Domains"/>
    <property type="match status" value="1"/>
</dbReference>
<evidence type="ECO:0000259" key="11">
    <source>
        <dbReference type="PROSITE" id="PS50110"/>
    </source>
</evidence>
<feature type="domain" description="CheW-like" evidence="12">
    <location>
        <begin position="421"/>
        <end position="557"/>
    </location>
</feature>
<protein>
    <recommendedName>
        <fullName evidence="2">histidine kinase</fullName>
        <ecNumber evidence="2">2.7.13.3</ecNumber>
    </recommendedName>
</protein>
<evidence type="ECO:0000256" key="4">
    <source>
        <dbReference type="ARBA" id="ARBA00022679"/>
    </source>
</evidence>
<evidence type="ECO:0000259" key="13">
    <source>
        <dbReference type="PROSITE" id="PS50894"/>
    </source>
</evidence>
<dbReference type="Pfam" id="PF02518">
    <property type="entry name" value="HATPase_c"/>
    <property type="match status" value="1"/>
</dbReference>
<dbReference type="Pfam" id="PF01584">
    <property type="entry name" value="CheW"/>
    <property type="match status" value="1"/>
</dbReference>
<feature type="modified residue" description="4-aspartylphosphate" evidence="9">
    <location>
        <position position="625"/>
    </location>
</feature>
<evidence type="ECO:0000256" key="3">
    <source>
        <dbReference type="ARBA" id="ARBA00022553"/>
    </source>
</evidence>
<keyword evidence="6 14" id="KW-0418">Kinase</keyword>
<dbReference type="FunFam" id="3.30.565.10:FF:000016">
    <property type="entry name" value="Chemotaxis protein CheA, putative"/>
    <property type="match status" value="1"/>
</dbReference>
<dbReference type="GO" id="GO:0000155">
    <property type="term" value="F:phosphorelay sensor kinase activity"/>
    <property type="evidence" value="ECO:0007669"/>
    <property type="project" value="UniProtKB-ARBA"/>
</dbReference>
<dbReference type="PROSITE" id="PS50851">
    <property type="entry name" value="CHEW"/>
    <property type="match status" value="1"/>
</dbReference>
<feature type="domain" description="Response regulatory" evidence="11">
    <location>
        <begin position="576"/>
        <end position="692"/>
    </location>
</feature>
<dbReference type="SMART" id="SM00448">
    <property type="entry name" value="REC"/>
    <property type="match status" value="1"/>
</dbReference>
<dbReference type="PROSITE" id="PS50894">
    <property type="entry name" value="HPT"/>
    <property type="match status" value="1"/>
</dbReference>
<dbReference type="HOGENOM" id="CLU_000650_2_1_12"/>
<keyword evidence="5" id="KW-0547">Nucleotide-binding</keyword>
<dbReference type="InterPro" id="IPR003594">
    <property type="entry name" value="HATPase_dom"/>
</dbReference>
<evidence type="ECO:0000256" key="6">
    <source>
        <dbReference type="ARBA" id="ARBA00022777"/>
    </source>
</evidence>
<evidence type="ECO:0000256" key="5">
    <source>
        <dbReference type="ARBA" id="ARBA00022741"/>
    </source>
</evidence>
<dbReference type="KEGG" id="tbe:Trebr_1491"/>
<comment type="catalytic activity">
    <reaction evidence="1">
        <text>ATP + protein L-histidine = ADP + protein N-phospho-L-histidine.</text>
        <dbReference type="EC" id="2.7.13.3"/>
    </reaction>
</comment>
<keyword evidence="15" id="KW-1185">Reference proteome</keyword>
<dbReference type="PROSITE" id="PS50110">
    <property type="entry name" value="RESPONSE_REGULATORY"/>
    <property type="match status" value="1"/>
</dbReference>
<dbReference type="InterPro" id="IPR008207">
    <property type="entry name" value="Sig_transdc_His_kin_Hpt_dom"/>
</dbReference>
<feature type="domain" description="Histidine kinase" evidence="10">
    <location>
        <begin position="276"/>
        <end position="419"/>
    </location>
</feature>
<dbReference type="InterPro" id="IPR036641">
    <property type="entry name" value="HPT_dom_sf"/>
</dbReference>
<dbReference type="Gene3D" id="3.40.50.2300">
    <property type="match status" value="1"/>
</dbReference>
<dbReference type="Pfam" id="PF01627">
    <property type="entry name" value="Hpt"/>
    <property type="match status" value="1"/>
</dbReference>
<dbReference type="InterPro" id="IPR005467">
    <property type="entry name" value="His_kinase_dom"/>
</dbReference>
<dbReference type="SUPFAM" id="SSF55874">
    <property type="entry name" value="ATPase domain of HSP90 chaperone/DNA topoisomerase II/histidine kinase"/>
    <property type="match status" value="1"/>
</dbReference>
<dbReference type="SMART" id="SM00073">
    <property type="entry name" value="HPT"/>
    <property type="match status" value="1"/>
</dbReference>
<reference evidence="15" key="1">
    <citation type="submission" date="2011-04" db="EMBL/GenBank/DDBJ databases">
        <title>The complete genome of Treponema brennaborense DSM 12168.</title>
        <authorList>
            <person name="Lucas S."/>
            <person name="Han J."/>
            <person name="Lapidus A."/>
            <person name="Bruce D."/>
            <person name="Goodwin L."/>
            <person name="Pitluck S."/>
            <person name="Peters L."/>
            <person name="Kyrpides N."/>
            <person name="Mavromatis K."/>
            <person name="Ivanova N."/>
            <person name="Mikhailova N."/>
            <person name="Pagani I."/>
            <person name="Teshima H."/>
            <person name="Detter J.C."/>
            <person name="Tapia R."/>
            <person name="Han C."/>
            <person name="Land M."/>
            <person name="Hauser L."/>
            <person name="Markowitz V."/>
            <person name="Cheng J.-F."/>
            <person name="Hugenholtz P."/>
            <person name="Woyke T."/>
            <person name="Wu D."/>
            <person name="Gronow S."/>
            <person name="Wellnitz S."/>
            <person name="Brambilla E."/>
            <person name="Klenk H.-P."/>
            <person name="Eisen J.A."/>
        </authorList>
    </citation>
    <scope>NUCLEOTIDE SEQUENCE [LARGE SCALE GENOMIC DNA]</scope>
    <source>
        <strain evidence="15">DSM 12168 / CIP 105900 / DD5/3</strain>
    </source>
</reference>
<dbReference type="eggNOG" id="COG0643">
    <property type="taxonomic scope" value="Bacteria"/>
</dbReference>
<name>F4LNT0_TREBD</name>
<proteinExistence type="predicted"/>
<dbReference type="Gene3D" id="1.20.120.160">
    <property type="entry name" value="HPT domain"/>
    <property type="match status" value="1"/>
</dbReference>
<dbReference type="Gene3D" id="3.30.565.10">
    <property type="entry name" value="Histidine kinase-like ATPase, C-terminal domain"/>
    <property type="match status" value="1"/>
</dbReference>
<feature type="domain" description="HPt" evidence="13">
    <location>
        <begin position="7"/>
        <end position="111"/>
    </location>
</feature>
<dbReference type="OrthoDB" id="9803176at2"/>
<dbReference type="GO" id="GO:0006935">
    <property type="term" value="P:chemotaxis"/>
    <property type="evidence" value="ECO:0007669"/>
    <property type="project" value="InterPro"/>
</dbReference>
<evidence type="ECO:0000313" key="15">
    <source>
        <dbReference type="Proteomes" id="UP000006546"/>
    </source>
</evidence>
<dbReference type="CDD" id="cd00088">
    <property type="entry name" value="HPT"/>
    <property type="match status" value="1"/>
</dbReference>
<gene>
    <name evidence="14" type="ordered locus">Trebr_1491</name>
</gene>
<dbReference type="InterPro" id="IPR036061">
    <property type="entry name" value="CheW-like_dom_sf"/>
</dbReference>
<keyword evidence="7" id="KW-0067">ATP-binding</keyword>
<dbReference type="STRING" id="906968.Trebr_1491"/>
<evidence type="ECO:0000259" key="12">
    <source>
        <dbReference type="PROSITE" id="PS50851"/>
    </source>
</evidence>
<dbReference type="Pfam" id="PF00072">
    <property type="entry name" value="Response_reg"/>
    <property type="match status" value="1"/>
</dbReference>
<evidence type="ECO:0000256" key="2">
    <source>
        <dbReference type="ARBA" id="ARBA00012438"/>
    </source>
</evidence>
<dbReference type="InterPro" id="IPR051315">
    <property type="entry name" value="Bact_Chemotaxis_CheA"/>
</dbReference>
<dbReference type="InterPro" id="IPR011006">
    <property type="entry name" value="CheY-like_superfamily"/>
</dbReference>
<dbReference type="InterPro" id="IPR036890">
    <property type="entry name" value="HATPase_C_sf"/>
</dbReference>